<feature type="transmembrane region" description="Helical" evidence="1">
    <location>
        <begin position="16"/>
        <end position="38"/>
    </location>
</feature>
<proteinExistence type="predicted"/>
<dbReference type="Gene3D" id="2.40.50.660">
    <property type="match status" value="1"/>
</dbReference>
<dbReference type="InterPro" id="IPR019635">
    <property type="entry name" value="DUF2500"/>
</dbReference>
<evidence type="ECO:0008006" key="4">
    <source>
        <dbReference type="Google" id="ProtNLM"/>
    </source>
</evidence>
<evidence type="ECO:0000313" key="2">
    <source>
        <dbReference type="EMBL" id="OCT16487.1"/>
    </source>
</evidence>
<dbReference type="AlphaFoldDB" id="A0A1C1A7F2"/>
<dbReference type="STRING" id="512399.A8709_02095"/>
<organism evidence="2 3">
    <name type="scientific">Paenibacillus pectinilyticus</name>
    <dbReference type="NCBI Taxonomy" id="512399"/>
    <lineage>
        <taxon>Bacteria</taxon>
        <taxon>Bacillati</taxon>
        <taxon>Bacillota</taxon>
        <taxon>Bacilli</taxon>
        <taxon>Bacillales</taxon>
        <taxon>Paenibacillaceae</taxon>
        <taxon>Paenibacillus</taxon>
    </lineage>
</organism>
<keyword evidence="1" id="KW-0472">Membrane</keyword>
<sequence length="129" mass="14624">MTGFNVGPFPNGSSGYLFLIIFISIFILVIGTFLFVIIKSLMDWTSNNNAPIQDRHCLVVAKRMQLSSGSGHLSSVTSYSYYITFEFEDQSRLELSVERQPFGHILEGDRGNLTFQGTRFKDFVRRNAV</sequence>
<gene>
    <name evidence="2" type="ORF">A8709_02095</name>
</gene>
<dbReference type="Pfam" id="PF10694">
    <property type="entry name" value="DUF2500"/>
    <property type="match status" value="1"/>
</dbReference>
<dbReference type="Proteomes" id="UP000093309">
    <property type="component" value="Unassembled WGS sequence"/>
</dbReference>
<keyword evidence="3" id="KW-1185">Reference proteome</keyword>
<evidence type="ECO:0000256" key="1">
    <source>
        <dbReference type="SAM" id="Phobius"/>
    </source>
</evidence>
<protein>
    <recommendedName>
        <fullName evidence="4">DUF2500 domain-containing protein</fullName>
    </recommendedName>
</protein>
<comment type="caution">
    <text evidence="2">The sequence shown here is derived from an EMBL/GenBank/DDBJ whole genome shotgun (WGS) entry which is preliminary data.</text>
</comment>
<keyword evidence="1" id="KW-0812">Transmembrane</keyword>
<reference evidence="3" key="1">
    <citation type="submission" date="2016-05" db="EMBL/GenBank/DDBJ databases">
        <title>Paenibacillus oryzae. sp. nov., isolated from the rice root.</title>
        <authorList>
            <person name="Zhang J."/>
            <person name="Zhang X."/>
        </authorList>
    </citation>
    <scope>NUCLEOTIDE SEQUENCE [LARGE SCALE GENOMIC DNA]</scope>
    <source>
        <strain evidence="3">KCTC13222</strain>
    </source>
</reference>
<dbReference type="EMBL" id="LYPC01000011">
    <property type="protein sequence ID" value="OCT16487.1"/>
    <property type="molecule type" value="Genomic_DNA"/>
</dbReference>
<keyword evidence="1" id="KW-1133">Transmembrane helix</keyword>
<evidence type="ECO:0000313" key="3">
    <source>
        <dbReference type="Proteomes" id="UP000093309"/>
    </source>
</evidence>
<name>A0A1C1A7F2_9BACL</name>
<accession>A0A1C1A7F2</accession>